<keyword evidence="3" id="KW-1185">Reference proteome</keyword>
<name>A0AAV9ENH9_ACOCL</name>
<feature type="region of interest" description="Disordered" evidence="1">
    <location>
        <begin position="1"/>
        <end position="23"/>
    </location>
</feature>
<proteinExistence type="predicted"/>
<feature type="region of interest" description="Disordered" evidence="1">
    <location>
        <begin position="35"/>
        <end position="56"/>
    </location>
</feature>
<protein>
    <submittedName>
        <fullName evidence="2">Uncharacterized protein</fullName>
    </submittedName>
</protein>
<dbReference type="EMBL" id="JAUJYO010000006">
    <property type="protein sequence ID" value="KAK1314641.1"/>
    <property type="molecule type" value="Genomic_DNA"/>
</dbReference>
<gene>
    <name evidence="2" type="ORF">QJS10_CPA06g00452</name>
</gene>
<organism evidence="2 3">
    <name type="scientific">Acorus calamus</name>
    <name type="common">Sweet flag</name>
    <dbReference type="NCBI Taxonomy" id="4465"/>
    <lineage>
        <taxon>Eukaryota</taxon>
        <taxon>Viridiplantae</taxon>
        <taxon>Streptophyta</taxon>
        <taxon>Embryophyta</taxon>
        <taxon>Tracheophyta</taxon>
        <taxon>Spermatophyta</taxon>
        <taxon>Magnoliopsida</taxon>
        <taxon>Liliopsida</taxon>
        <taxon>Acoraceae</taxon>
        <taxon>Acorus</taxon>
    </lineage>
</organism>
<reference evidence="2" key="2">
    <citation type="submission" date="2023-06" db="EMBL/GenBank/DDBJ databases">
        <authorList>
            <person name="Ma L."/>
            <person name="Liu K.-W."/>
            <person name="Li Z."/>
            <person name="Hsiao Y.-Y."/>
            <person name="Qi Y."/>
            <person name="Fu T."/>
            <person name="Tang G."/>
            <person name="Zhang D."/>
            <person name="Sun W.-H."/>
            <person name="Liu D.-K."/>
            <person name="Li Y."/>
            <person name="Chen G.-Z."/>
            <person name="Liu X.-D."/>
            <person name="Liao X.-Y."/>
            <person name="Jiang Y.-T."/>
            <person name="Yu X."/>
            <person name="Hao Y."/>
            <person name="Huang J."/>
            <person name="Zhao X.-W."/>
            <person name="Ke S."/>
            <person name="Chen Y.-Y."/>
            <person name="Wu W.-L."/>
            <person name="Hsu J.-L."/>
            <person name="Lin Y.-F."/>
            <person name="Huang M.-D."/>
            <person name="Li C.-Y."/>
            <person name="Huang L."/>
            <person name="Wang Z.-W."/>
            <person name="Zhao X."/>
            <person name="Zhong W.-Y."/>
            <person name="Peng D.-H."/>
            <person name="Ahmad S."/>
            <person name="Lan S."/>
            <person name="Zhang J.-S."/>
            <person name="Tsai W.-C."/>
            <person name="Van De Peer Y."/>
            <person name="Liu Z.-J."/>
        </authorList>
    </citation>
    <scope>NUCLEOTIDE SEQUENCE</scope>
    <source>
        <strain evidence="2">CP</strain>
        <tissue evidence="2">Leaves</tissue>
    </source>
</reference>
<comment type="caution">
    <text evidence="2">The sequence shown here is derived from an EMBL/GenBank/DDBJ whole genome shotgun (WGS) entry which is preliminary data.</text>
</comment>
<evidence type="ECO:0000313" key="3">
    <source>
        <dbReference type="Proteomes" id="UP001180020"/>
    </source>
</evidence>
<evidence type="ECO:0000256" key="1">
    <source>
        <dbReference type="SAM" id="MobiDB-lite"/>
    </source>
</evidence>
<evidence type="ECO:0000313" key="2">
    <source>
        <dbReference type="EMBL" id="KAK1314641.1"/>
    </source>
</evidence>
<feature type="compositionally biased region" description="Low complexity" evidence="1">
    <location>
        <begin position="39"/>
        <end position="48"/>
    </location>
</feature>
<sequence>MEPTMMEFGHPWQAEGPPEAKNESFVDGFTELLLENSDEQNSSDSDNNCGGDVSEESKSYWNSIFNMAPQ</sequence>
<dbReference type="Proteomes" id="UP001180020">
    <property type="component" value="Unassembled WGS sequence"/>
</dbReference>
<accession>A0AAV9ENH9</accession>
<dbReference type="AlphaFoldDB" id="A0AAV9ENH9"/>
<reference evidence="2" key="1">
    <citation type="journal article" date="2023" name="Nat. Commun.">
        <title>Diploid and tetraploid genomes of Acorus and the evolution of monocots.</title>
        <authorList>
            <person name="Ma L."/>
            <person name="Liu K.W."/>
            <person name="Li Z."/>
            <person name="Hsiao Y.Y."/>
            <person name="Qi Y."/>
            <person name="Fu T."/>
            <person name="Tang G.D."/>
            <person name="Zhang D."/>
            <person name="Sun W.H."/>
            <person name="Liu D.K."/>
            <person name="Li Y."/>
            <person name="Chen G.Z."/>
            <person name="Liu X.D."/>
            <person name="Liao X.Y."/>
            <person name="Jiang Y.T."/>
            <person name="Yu X."/>
            <person name="Hao Y."/>
            <person name="Huang J."/>
            <person name="Zhao X.W."/>
            <person name="Ke S."/>
            <person name="Chen Y.Y."/>
            <person name="Wu W.L."/>
            <person name="Hsu J.L."/>
            <person name="Lin Y.F."/>
            <person name="Huang M.D."/>
            <person name="Li C.Y."/>
            <person name="Huang L."/>
            <person name="Wang Z.W."/>
            <person name="Zhao X."/>
            <person name="Zhong W.Y."/>
            <person name="Peng D.H."/>
            <person name="Ahmad S."/>
            <person name="Lan S."/>
            <person name="Zhang J.S."/>
            <person name="Tsai W.C."/>
            <person name="Van de Peer Y."/>
            <person name="Liu Z.J."/>
        </authorList>
    </citation>
    <scope>NUCLEOTIDE SEQUENCE</scope>
    <source>
        <strain evidence="2">CP</strain>
    </source>
</reference>